<dbReference type="SUPFAM" id="SSF53955">
    <property type="entry name" value="Lysozyme-like"/>
    <property type="match status" value="1"/>
</dbReference>
<name>A0ABY4AIN5_9BURK</name>
<dbReference type="InterPro" id="IPR043426">
    <property type="entry name" value="MltB-like"/>
</dbReference>
<dbReference type="PROSITE" id="PS51257">
    <property type="entry name" value="PROKAR_LIPOPROTEIN"/>
    <property type="match status" value="1"/>
</dbReference>
<sequence length="379" mass="40830">MPKALSYFLLLSLFWGTIGCSTPATDLRLDKGSASIGGAHAAPSAPSQPPIASNTVAKPVPNTGYLARSDVQAYAQTVANARNLPLDNVRALLATAKRLPVAIRLMTPPEPGKPVTPKNWATYRNNFVEPIRINAGKAFMSEHEQILKAAEARFGVPGNIIAAIIGVETLYGQYMGNYRVLDALTTLSFDYPDPMRPDRIAMFQGQLADLVELHEQGKVDANRQLGSFAGAMGIPQFMPTSLKLWAISSDPKQAHIDLEHNVNDAILSVANFLKVHGWIAGLPVFAPVDLPTNAGELVDGGLTPRLDWSELKLAGATLAAGAEPGAWTNYPLGVINLPLPAQNTVQYRTATPNFFALTQYNRSYFYATAVADLAQALIR</sequence>
<keyword evidence="1" id="KW-0732">Signal</keyword>
<dbReference type="NCBIfam" id="TIGR02282">
    <property type="entry name" value="MltB"/>
    <property type="match status" value="1"/>
</dbReference>
<dbReference type="RefSeq" id="WP_369810180.1">
    <property type="nucleotide sequence ID" value="NZ_CP063982.1"/>
</dbReference>
<organism evidence="3 4">
    <name type="scientific">Orrella daihaiensis</name>
    <dbReference type="NCBI Taxonomy" id="2782176"/>
    <lineage>
        <taxon>Bacteria</taxon>
        <taxon>Pseudomonadati</taxon>
        <taxon>Pseudomonadota</taxon>
        <taxon>Betaproteobacteria</taxon>
        <taxon>Burkholderiales</taxon>
        <taxon>Alcaligenaceae</taxon>
        <taxon>Orrella</taxon>
    </lineage>
</organism>
<proteinExistence type="predicted"/>
<dbReference type="PANTHER" id="PTHR30163">
    <property type="entry name" value="MEMBRANE-BOUND LYTIC MUREIN TRANSGLYCOSYLASE B"/>
    <property type="match status" value="1"/>
</dbReference>
<evidence type="ECO:0000259" key="2">
    <source>
        <dbReference type="Pfam" id="PF13406"/>
    </source>
</evidence>
<dbReference type="EMBL" id="CP063982">
    <property type="protein sequence ID" value="UOD49803.1"/>
    <property type="molecule type" value="Genomic_DNA"/>
</dbReference>
<dbReference type="PANTHER" id="PTHR30163:SF9">
    <property type="entry name" value="MEMBRANE-BOUND LYTIC MUREIN TRANSGLYCOSYLASE B"/>
    <property type="match status" value="1"/>
</dbReference>
<feature type="signal peptide" evidence="1">
    <location>
        <begin position="1"/>
        <end position="24"/>
    </location>
</feature>
<dbReference type="InterPro" id="IPR023346">
    <property type="entry name" value="Lysozyme-like_dom_sf"/>
</dbReference>
<protein>
    <submittedName>
        <fullName evidence="3">Lytic murein transglycosylase B</fullName>
    </submittedName>
</protein>
<evidence type="ECO:0000313" key="3">
    <source>
        <dbReference type="EMBL" id="UOD49803.1"/>
    </source>
</evidence>
<evidence type="ECO:0000256" key="1">
    <source>
        <dbReference type="SAM" id="SignalP"/>
    </source>
</evidence>
<dbReference type="InterPro" id="IPR011757">
    <property type="entry name" value="Lytic_transglycosylase_MltB"/>
</dbReference>
<evidence type="ECO:0000313" key="4">
    <source>
        <dbReference type="Proteomes" id="UP000831607"/>
    </source>
</evidence>
<feature type="chain" id="PRO_5045070877" evidence="1">
    <location>
        <begin position="25"/>
        <end position="379"/>
    </location>
</feature>
<feature type="domain" description="Transglycosylase SLT" evidence="2">
    <location>
        <begin position="70"/>
        <end position="375"/>
    </location>
</feature>
<reference evidence="3 4" key="1">
    <citation type="submission" date="2020-11" db="EMBL/GenBank/DDBJ databases">
        <title>Algicoccus daihaiensis sp.nov., isolated from Daihai Lake in Inner Mongolia.</title>
        <authorList>
            <person name="Kai J."/>
        </authorList>
    </citation>
    <scope>NUCLEOTIDE SEQUENCE [LARGE SCALE GENOMIC DNA]</scope>
    <source>
        <strain evidence="4">f23</strain>
    </source>
</reference>
<gene>
    <name evidence="3" type="primary">mltB</name>
    <name evidence="3" type="ORF">DHf2319_10125</name>
</gene>
<dbReference type="Proteomes" id="UP000831607">
    <property type="component" value="Chromosome"/>
</dbReference>
<dbReference type="Gene3D" id="1.10.530.10">
    <property type="match status" value="1"/>
</dbReference>
<dbReference type="InterPro" id="IPR031304">
    <property type="entry name" value="SLT_2"/>
</dbReference>
<dbReference type="Gene3D" id="1.10.8.350">
    <property type="entry name" value="Bacterial muramidase"/>
    <property type="match status" value="1"/>
</dbReference>
<keyword evidence="4" id="KW-1185">Reference proteome</keyword>
<accession>A0ABY4AIN5</accession>
<dbReference type="Pfam" id="PF13406">
    <property type="entry name" value="SLT_2"/>
    <property type="match status" value="1"/>
</dbReference>